<protein>
    <submittedName>
        <fullName evidence="2">Uncharacterized protein</fullName>
    </submittedName>
</protein>
<organism evidence="2 3">
    <name type="scientific">Candidatus Magasanikbacteria bacterium RIFCSPHIGHO2_01_FULL_33_34</name>
    <dbReference type="NCBI Taxonomy" id="1798671"/>
    <lineage>
        <taxon>Bacteria</taxon>
        <taxon>Candidatus Magasanikiibacteriota</taxon>
    </lineage>
</organism>
<sequence>MFYFQLIIILFLLGVIYIYYKKLKKTLKKYTSWFSNIFKNKPKEEAKKSNIINLIDYLKNKIPPKNKK</sequence>
<name>A0A1F6LHC6_9BACT</name>
<keyword evidence="1" id="KW-0472">Membrane</keyword>
<evidence type="ECO:0000313" key="3">
    <source>
        <dbReference type="Proteomes" id="UP000177067"/>
    </source>
</evidence>
<dbReference type="EMBL" id="MFPS01000008">
    <property type="protein sequence ID" value="OGH58828.1"/>
    <property type="molecule type" value="Genomic_DNA"/>
</dbReference>
<evidence type="ECO:0000313" key="2">
    <source>
        <dbReference type="EMBL" id="OGH58828.1"/>
    </source>
</evidence>
<feature type="transmembrane region" description="Helical" evidence="1">
    <location>
        <begin position="6"/>
        <end position="23"/>
    </location>
</feature>
<dbReference type="Proteomes" id="UP000177067">
    <property type="component" value="Unassembled WGS sequence"/>
</dbReference>
<proteinExistence type="predicted"/>
<accession>A0A1F6LHC6</accession>
<comment type="caution">
    <text evidence="2">The sequence shown here is derived from an EMBL/GenBank/DDBJ whole genome shotgun (WGS) entry which is preliminary data.</text>
</comment>
<dbReference type="AlphaFoldDB" id="A0A1F6LHC6"/>
<keyword evidence="1" id="KW-1133">Transmembrane helix</keyword>
<keyword evidence="1" id="KW-0812">Transmembrane</keyword>
<reference evidence="2 3" key="1">
    <citation type="journal article" date="2016" name="Nat. Commun.">
        <title>Thousands of microbial genomes shed light on interconnected biogeochemical processes in an aquifer system.</title>
        <authorList>
            <person name="Anantharaman K."/>
            <person name="Brown C.T."/>
            <person name="Hug L.A."/>
            <person name="Sharon I."/>
            <person name="Castelle C.J."/>
            <person name="Probst A.J."/>
            <person name="Thomas B.C."/>
            <person name="Singh A."/>
            <person name="Wilkins M.J."/>
            <person name="Karaoz U."/>
            <person name="Brodie E.L."/>
            <person name="Williams K.H."/>
            <person name="Hubbard S.S."/>
            <person name="Banfield J.F."/>
        </authorList>
    </citation>
    <scope>NUCLEOTIDE SEQUENCE [LARGE SCALE GENOMIC DNA]</scope>
</reference>
<gene>
    <name evidence="2" type="ORF">A2725_03700</name>
</gene>
<evidence type="ECO:0000256" key="1">
    <source>
        <dbReference type="SAM" id="Phobius"/>
    </source>
</evidence>